<keyword evidence="6 8" id="KW-0472">Membrane</keyword>
<dbReference type="Pfam" id="PF03381">
    <property type="entry name" value="CDC50"/>
    <property type="match status" value="1"/>
</dbReference>
<feature type="domain" description="Peptidase M43 pregnancy-associated plasma-A" evidence="9">
    <location>
        <begin position="561"/>
        <end position="645"/>
    </location>
</feature>
<feature type="transmembrane region" description="Helical" evidence="8">
    <location>
        <begin position="347"/>
        <end position="369"/>
    </location>
</feature>
<dbReference type="InterPro" id="IPR005045">
    <property type="entry name" value="CDC50/LEM3_fam"/>
</dbReference>
<keyword evidence="4 8" id="KW-0812">Transmembrane</keyword>
<dbReference type="AlphaFoldDB" id="A0A135LKH0"/>
<keyword evidence="11" id="KW-1185">Reference proteome</keyword>
<dbReference type="GO" id="GO:0005783">
    <property type="term" value="C:endoplasmic reticulum"/>
    <property type="evidence" value="ECO:0007669"/>
    <property type="project" value="TreeGrafter"/>
</dbReference>
<evidence type="ECO:0000256" key="6">
    <source>
        <dbReference type="ARBA" id="ARBA00023136"/>
    </source>
</evidence>
<evidence type="ECO:0000313" key="11">
    <source>
        <dbReference type="Proteomes" id="UP000070168"/>
    </source>
</evidence>
<dbReference type="InterPro" id="IPR024079">
    <property type="entry name" value="MetalloPept_cat_dom_sf"/>
</dbReference>
<comment type="subcellular location">
    <subcellularLocation>
        <location evidence="1">Membrane</location>
        <topology evidence="1">Multi-pass membrane protein</topology>
    </subcellularLocation>
</comment>
<evidence type="ECO:0000256" key="7">
    <source>
        <dbReference type="SAM" id="MobiDB-lite"/>
    </source>
</evidence>
<proteinExistence type="inferred from homology"/>
<dbReference type="GO" id="GO:0005794">
    <property type="term" value="C:Golgi apparatus"/>
    <property type="evidence" value="ECO:0007669"/>
    <property type="project" value="TreeGrafter"/>
</dbReference>
<name>A0A135LKH0_PENPA</name>
<organism evidence="10 11">
    <name type="scientific">Penicillium patulum</name>
    <name type="common">Penicillium griseofulvum</name>
    <dbReference type="NCBI Taxonomy" id="5078"/>
    <lineage>
        <taxon>Eukaryota</taxon>
        <taxon>Fungi</taxon>
        <taxon>Dikarya</taxon>
        <taxon>Ascomycota</taxon>
        <taxon>Pezizomycotina</taxon>
        <taxon>Eurotiomycetes</taxon>
        <taxon>Eurotiomycetidae</taxon>
        <taxon>Eurotiales</taxon>
        <taxon>Aspergillaceae</taxon>
        <taxon>Penicillium</taxon>
    </lineage>
</organism>
<dbReference type="PANTHER" id="PTHR10926">
    <property type="entry name" value="CELL CYCLE CONTROL PROTEIN 50"/>
    <property type="match status" value="1"/>
</dbReference>
<dbReference type="EMBL" id="LHQR01000050">
    <property type="protein sequence ID" value="KXG49476.1"/>
    <property type="molecule type" value="Genomic_DNA"/>
</dbReference>
<dbReference type="OrthoDB" id="340608at2759"/>
<evidence type="ECO:0000256" key="1">
    <source>
        <dbReference type="ARBA" id="ARBA00004141"/>
    </source>
</evidence>
<evidence type="ECO:0000256" key="3">
    <source>
        <dbReference type="ARBA" id="ARBA00009457"/>
    </source>
</evidence>
<dbReference type="RefSeq" id="XP_040648012.1">
    <property type="nucleotide sequence ID" value="XM_040794047.1"/>
</dbReference>
<feature type="transmembrane region" description="Helical" evidence="8">
    <location>
        <begin position="51"/>
        <end position="72"/>
    </location>
</feature>
<gene>
    <name evidence="10" type="ORF">PGRI_063330</name>
</gene>
<evidence type="ECO:0000256" key="4">
    <source>
        <dbReference type="ARBA" id="ARBA00022692"/>
    </source>
</evidence>
<comment type="caution">
    <text evidence="10">The sequence shown here is derived from an EMBL/GenBank/DDBJ whole genome shotgun (WGS) entry which is preliminary data.</text>
</comment>
<feature type="region of interest" description="Disordered" evidence="7">
    <location>
        <begin position="1"/>
        <end position="33"/>
    </location>
</feature>
<dbReference type="PANTHER" id="PTHR10926:SF0">
    <property type="entry name" value="CDC50, ISOFORM A"/>
    <property type="match status" value="1"/>
</dbReference>
<evidence type="ECO:0000256" key="2">
    <source>
        <dbReference type="ARBA" id="ARBA00008721"/>
    </source>
</evidence>
<comment type="similarity">
    <text evidence="3">Belongs to the CDC50/LEM3 family.</text>
</comment>
<dbReference type="OMA" id="SIATEGC"/>
<sequence length="654" mass="72221">MSQEMTRAESIEEQERARESDKKPKSRRPANTAFRQQRLKAWQPILTPKSVLPLFFIVGVIFAPIGGVLLWASSLVQEISIDYSNCAAQAPTSGQLPVPHYSATFKSSKSISPPTWRRSVNESDSDAITCTLFFEVPNELPAPVFMYYRLTNFYQNHRRYVQSLDLNQLKGDAVPYGTVKGGACDPLAVNSTAQKVYYPCGLIANSFFNDTIGKPQIRDPNSSEKQFYEMTDKGIAWDSDKELIKQTKYNMGDVLPPPNWLWAKDENGAYKEDPNLHENEAFMVWMRTAGLPSFSKLSRRNDTHGMPAATYSIDIVDRFNVTKYDGTKSILISTRTVLGGKNPFMGIAYVVVGGICVVLGALFTVAHLVRPRGACATEDPSAGFLHELGRLKSDEAKYASSQARQAPIEIETWFHIISSKSESTQVTDDMINSQLSILQQSYADSGISYRLQGVTRHTNDKWASNADDVAMKTALRKGSYRTLNVYFQTNLQTSPGQAGRALGHRGAVTNNDLASSVLGFCTLPDPTVNASSPASHYVKDGCNVLAKTMPGGSLDLYNRGGTAIHEIGHWNGLLHTFQGESCSADNPGDYINDTPQQSTPTDGCPARKDSCPDSPGQDAVHDFMDYSSDVCYESFTPGQGERMRSMWISMREGK</sequence>
<evidence type="ECO:0000256" key="5">
    <source>
        <dbReference type="ARBA" id="ARBA00022989"/>
    </source>
</evidence>
<dbReference type="GO" id="GO:0008237">
    <property type="term" value="F:metallopeptidase activity"/>
    <property type="evidence" value="ECO:0007669"/>
    <property type="project" value="InterPro"/>
</dbReference>
<reference evidence="10 11" key="1">
    <citation type="journal article" date="2016" name="BMC Genomics">
        <title>Genome sequencing and secondary metabolism of the postharvest pathogen Penicillium griseofulvum.</title>
        <authorList>
            <person name="Banani H."/>
            <person name="Marcet-Houben M."/>
            <person name="Ballester A.R."/>
            <person name="Abbruscato P."/>
            <person name="Gonzalez-Candelas L."/>
            <person name="Gabaldon T."/>
            <person name="Spadaro D."/>
        </authorList>
    </citation>
    <scope>NUCLEOTIDE SEQUENCE [LARGE SCALE GENOMIC DNA]</scope>
    <source>
        <strain evidence="10 11">PG3</strain>
    </source>
</reference>
<feature type="region of interest" description="Disordered" evidence="7">
    <location>
        <begin position="585"/>
        <end position="616"/>
    </location>
</feature>
<dbReference type="SUPFAM" id="SSF55486">
    <property type="entry name" value="Metalloproteases ('zincins'), catalytic domain"/>
    <property type="match status" value="1"/>
</dbReference>
<feature type="compositionally biased region" description="Basic and acidic residues" evidence="7">
    <location>
        <begin position="1"/>
        <end position="23"/>
    </location>
</feature>
<comment type="similarity">
    <text evidence="2">Belongs to the peptidase M43B family.</text>
</comment>
<dbReference type="InterPro" id="IPR008754">
    <property type="entry name" value="Peptidase_M43"/>
</dbReference>
<dbReference type="GeneID" id="63709347"/>
<accession>A0A135LKH0</accession>
<dbReference type="CDD" id="cd04275">
    <property type="entry name" value="ZnMc_pappalysin_like"/>
    <property type="match status" value="1"/>
</dbReference>
<dbReference type="Gene3D" id="3.40.390.10">
    <property type="entry name" value="Collagenase (Catalytic Domain)"/>
    <property type="match status" value="1"/>
</dbReference>
<evidence type="ECO:0000259" key="9">
    <source>
        <dbReference type="Pfam" id="PF05572"/>
    </source>
</evidence>
<evidence type="ECO:0000313" key="10">
    <source>
        <dbReference type="EMBL" id="KXG49476.1"/>
    </source>
</evidence>
<protein>
    <recommendedName>
        <fullName evidence="9">Peptidase M43 pregnancy-associated plasma-A domain-containing protein</fullName>
    </recommendedName>
</protein>
<evidence type="ECO:0000256" key="8">
    <source>
        <dbReference type="SAM" id="Phobius"/>
    </source>
</evidence>
<dbReference type="GO" id="GO:0005886">
    <property type="term" value="C:plasma membrane"/>
    <property type="evidence" value="ECO:0007669"/>
    <property type="project" value="TreeGrafter"/>
</dbReference>
<dbReference type="Proteomes" id="UP000070168">
    <property type="component" value="Unassembled WGS sequence"/>
</dbReference>
<dbReference type="STRING" id="5078.A0A135LKH0"/>
<dbReference type="Pfam" id="PF05572">
    <property type="entry name" value="Peptidase_M43"/>
    <property type="match status" value="1"/>
</dbReference>
<keyword evidence="5 8" id="KW-1133">Transmembrane helix</keyword>